<dbReference type="Proteomes" id="UP000272238">
    <property type="component" value="Unassembled WGS sequence"/>
</dbReference>
<keyword evidence="4" id="KW-1185">Reference proteome</keyword>
<reference evidence="3 4" key="1">
    <citation type="journal article" date="2016" name="Antonie Van Leeuwenhoek">
        <title>Lysinibacillus endophyticus sp. nov., an indole-3-acetic acid producing endophytic bacterium isolated from corn root (Zea mays cv. Xinken-5).</title>
        <authorList>
            <person name="Yu J."/>
            <person name="Guan X."/>
            <person name="Liu C."/>
            <person name="Xiang W."/>
            <person name="Yu Z."/>
            <person name="Liu X."/>
            <person name="Wang G."/>
        </authorList>
    </citation>
    <scope>NUCLEOTIDE SEQUENCE [LARGE SCALE GENOMIC DNA]</scope>
    <source>
        <strain evidence="3 4">DSM 100506</strain>
    </source>
</reference>
<dbReference type="AlphaFoldDB" id="A0A494YXG0"/>
<sequence>MKKMYVWVMIVAMVILTACSDAYQDAMDKGIESLGAKDYHQSALYFELALKEKEDNQEAQVYFDLSKQMQEAMDAVEQYDYEVALPILQEVIENEAALQTVKDEAQKILKQIQEESELVADVERKLAVINDLISQEDYQAAQEELQLLQEQIGTQELLVTYQSEVVALMDDVNSALNKKVEADEPQQSQVQYATYSNERYGFQLQYPSDLTMDPPPTNGDGATFRNEDFTLLAYGSLTNVLEPGETIHTYYDRDLEDIPVEISYQKLTNDWYVLSYNDNGIITYKKFFFGDSFANTLIITYPESKKDIYNPITAHIAETYVSTAE</sequence>
<dbReference type="EMBL" id="RBZN01000038">
    <property type="protein sequence ID" value="RKQ14844.1"/>
    <property type="molecule type" value="Genomic_DNA"/>
</dbReference>
<accession>A0A494YXG0</accession>
<feature type="coiled-coil region" evidence="1">
    <location>
        <begin position="95"/>
        <end position="158"/>
    </location>
</feature>
<evidence type="ECO:0000313" key="3">
    <source>
        <dbReference type="EMBL" id="RKQ14844.1"/>
    </source>
</evidence>
<dbReference type="RefSeq" id="WP_121215313.1">
    <property type="nucleotide sequence ID" value="NZ_RBZN01000038.1"/>
</dbReference>
<organism evidence="3 4">
    <name type="scientific">Ureibacillus endophyticus</name>
    <dbReference type="NCBI Taxonomy" id="1978490"/>
    <lineage>
        <taxon>Bacteria</taxon>
        <taxon>Bacillati</taxon>
        <taxon>Bacillota</taxon>
        <taxon>Bacilli</taxon>
        <taxon>Bacillales</taxon>
        <taxon>Caryophanaceae</taxon>
        <taxon>Ureibacillus</taxon>
    </lineage>
</organism>
<evidence type="ECO:0000256" key="1">
    <source>
        <dbReference type="SAM" id="Coils"/>
    </source>
</evidence>
<feature type="signal peptide" evidence="2">
    <location>
        <begin position="1"/>
        <end position="20"/>
    </location>
</feature>
<keyword evidence="1" id="KW-0175">Coiled coil</keyword>
<feature type="chain" id="PRO_5039019872" evidence="2">
    <location>
        <begin position="21"/>
        <end position="325"/>
    </location>
</feature>
<name>A0A494YXG0_9BACL</name>
<evidence type="ECO:0000256" key="2">
    <source>
        <dbReference type="SAM" id="SignalP"/>
    </source>
</evidence>
<dbReference type="OrthoDB" id="1957749at2"/>
<protein>
    <submittedName>
        <fullName evidence="3">Uncharacterized protein</fullName>
    </submittedName>
</protein>
<keyword evidence="2" id="KW-0732">Signal</keyword>
<dbReference type="PROSITE" id="PS51257">
    <property type="entry name" value="PROKAR_LIPOPROTEIN"/>
    <property type="match status" value="1"/>
</dbReference>
<comment type="caution">
    <text evidence="3">The sequence shown here is derived from an EMBL/GenBank/DDBJ whole genome shotgun (WGS) entry which is preliminary data.</text>
</comment>
<proteinExistence type="predicted"/>
<evidence type="ECO:0000313" key="4">
    <source>
        <dbReference type="Proteomes" id="UP000272238"/>
    </source>
</evidence>
<gene>
    <name evidence="3" type="ORF">D8M03_13290</name>
</gene>